<accession>A2C280</accession>
<dbReference type="KEGG" id="pme:NATL1_10321"/>
<reference evidence="3" key="1">
    <citation type="journal article" date="2007" name="PLoS Genet.">
        <title>Patterns and implications of gene gain and loss in the evolution of Prochlorococcus.</title>
        <authorList>
            <person name="Kettler G.C."/>
            <person name="Martiny A.C."/>
            <person name="Huang K."/>
            <person name="Zucker J."/>
            <person name="Coleman M.L."/>
            <person name="Rodrigue S."/>
            <person name="Chen F."/>
            <person name="Lapidus A."/>
            <person name="Ferriera S."/>
            <person name="Johnson J."/>
            <person name="Steglich C."/>
            <person name="Church G.M."/>
            <person name="Richardson P."/>
            <person name="Chisholm S.W."/>
        </authorList>
    </citation>
    <scope>NUCLEOTIDE SEQUENCE [LARGE SCALE GENOMIC DNA]</scope>
    <source>
        <strain evidence="3">NATL1A</strain>
    </source>
</reference>
<feature type="compositionally biased region" description="Basic and acidic residues" evidence="1">
    <location>
        <begin position="125"/>
        <end position="136"/>
    </location>
</feature>
<dbReference type="HOGENOM" id="CLU_155232_0_0_3"/>
<dbReference type="EMBL" id="CP000553">
    <property type="protein sequence ID" value="ABM75590.1"/>
    <property type="molecule type" value="Genomic_DNA"/>
</dbReference>
<evidence type="ECO:0000313" key="3">
    <source>
        <dbReference type="Proteomes" id="UP000002592"/>
    </source>
</evidence>
<feature type="region of interest" description="Disordered" evidence="1">
    <location>
        <begin position="37"/>
        <end position="82"/>
    </location>
</feature>
<evidence type="ECO:0000313" key="2">
    <source>
        <dbReference type="EMBL" id="ABM75590.1"/>
    </source>
</evidence>
<feature type="compositionally biased region" description="Polar residues" evidence="1">
    <location>
        <begin position="42"/>
        <end position="82"/>
    </location>
</feature>
<dbReference type="AlphaFoldDB" id="A2C280"/>
<protein>
    <submittedName>
        <fullName evidence="2">Uncharacterized protein</fullName>
    </submittedName>
</protein>
<feature type="region of interest" description="Disordered" evidence="1">
    <location>
        <begin position="105"/>
        <end position="136"/>
    </location>
</feature>
<dbReference type="RefSeq" id="WP_011823712.1">
    <property type="nucleotide sequence ID" value="NC_008819.1"/>
</dbReference>
<feature type="compositionally biased region" description="Low complexity" evidence="1">
    <location>
        <begin position="105"/>
        <end position="124"/>
    </location>
</feature>
<dbReference type="eggNOG" id="ENOG5030RUI">
    <property type="taxonomic scope" value="Bacteria"/>
</dbReference>
<organism evidence="2 3">
    <name type="scientific">Prochlorococcus marinus (strain NATL1A)</name>
    <dbReference type="NCBI Taxonomy" id="167555"/>
    <lineage>
        <taxon>Bacteria</taxon>
        <taxon>Bacillati</taxon>
        <taxon>Cyanobacteriota</taxon>
        <taxon>Cyanophyceae</taxon>
        <taxon>Synechococcales</taxon>
        <taxon>Prochlorococcaceae</taxon>
        <taxon>Prochlorococcus</taxon>
    </lineage>
</organism>
<evidence type="ECO:0000256" key="1">
    <source>
        <dbReference type="SAM" id="MobiDB-lite"/>
    </source>
</evidence>
<dbReference type="Proteomes" id="UP000002592">
    <property type="component" value="Chromosome"/>
</dbReference>
<sequence length="136" mass="15450">MKESVSWDPSLIKKFSSSNHYKLLNQLRNEVKKYPLNKKKNTTSIPTKETISNNNKANIPAIQNSSYTNGSNKSTKVNSNQSTVSFNNSKNFSIYNQTTNNNIVQQNESILSDSSKSNQDSSFKSFKERLDDIDMK</sequence>
<gene>
    <name evidence="2" type="ordered locus">NATL1_10321</name>
</gene>
<proteinExistence type="predicted"/>
<name>A2C280_PROM1</name>